<evidence type="ECO:0000313" key="1">
    <source>
        <dbReference type="EMBL" id="RVW14065.1"/>
    </source>
</evidence>
<name>A0A438BSX2_VITVI</name>
<evidence type="ECO:0000313" key="2">
    <source>
        <dbReference type="Proteomes" id="UP000288805"/>
    </source>
</evidence>
<accession>A0A438BSX2</accession>
<sequence>MRGIFEDYAISPCLLLDVVLGLTSSIDTKLLLDGPWLHSCYSGQFRCLSFWNSLHEVLVEASMMGCYFDLELCVKTVISLIDGRLRSLESQDADECESALEALGQIGSSIHGAELLLLSSPPAARHVIDAAFDRQGRGRQLIGVCMWPLHTTISKQQGSKSRLTPVRLGQVVSASAMASTGLIPKLDFLSACEQTWLN</sequence>
<dbReference type="Proteomes" id="UP000288805">
    <property type="component" value="Unassembled WGS sequence"/>
</dbReference>
<dbReference type="AlphaFoldDB" id="A0A438BSX2"/>
<dbReference type="InterPro" id="IPR019538">
    <property type="entry name" value="PSMD5"/>
</dbReference>
<gene>
    <name evidence="1" type="ORF">CK203_089294</name>
</gene>
<comment type="caution">
    <text evidence="1">The sequence shown here is derived from an EMBL/GenBank/DDBJ whole genome shotgun (WGS) entry which is preliminary data.</text>
</comment>
<dbReference type="EMBL" id="QGNW01002630">
    <property type="protein sequence ID" value="RVW14065.1"/>
    <property type="molecule type" value="Genomic_DNA"/>
</dbReference>
<organism evidence="1 2">
    <name type="scientific">Vitis vinifera</name>
    <name type="common">Grape</name>
    <dbReference type="NCBI Taxonomy" id="29760"/>
    <lineage>
        <taxon>Eukaryota</taxon>
        <taxon>Viridiplantae</taxon>
        <taxon>Streptophyta</taxon>
        <taxon>Embryophyta</taxon>
        <taxon>Tracheophyta</taxon>
        <taxon>Spermatophyta</taxon>
        <taxon>Magnoliopsida</taxon>
        <taxon>eudicotyledons</taxon>
        <taxon>Gunneridae</taxon>
        <taxon>Pentapetalae</taxon>
        <taxon>rosids</taxon>
        <taxon>Vitales</taxon>
        <taxon>Vitaceae</taxon>
        <taxon>Viteae</taxon>
        <taxon>Vitis</taxon>
    </lineage>
</organism>
<dbReference type="GO" id="GO:0043248">
    <property type="term" value="P:proteasome assembly"/>
    <property type="evidence" value="ECO:0007669"/>
    <property type="project" value="InterPro"/>
</dbReference>
<reference evidence="1 2" key="1">
    <citation type="journal article" date="2018" name="PLoS Genet.">
        <title>Population sequencing reveals clonal diversity and ancestral inbreeding in the grapevine cultivar Chardonnay.</title>
        <authorList>
            <person name="Roach M.J."/>
            <person name="Johnson D.L."/>
            <person name="Bohlmann J."/>
            <person name="van Vuuren H.J."/>
            <person name="Jones S.J."/>
            <person name="Pretorius I.S."/>
            <person name="Schmidt S.A."/>
            <person name="Borneman A.R."/>
        </authorList>
    </citation>
    <scope>NUCLEOTIDE SEQUENCE [LARGE SCALE GENOMIC DNA]</scope>
    <source>
        <strain evidence="2">cv. Chardonnay</strain>
        <tissue evidence="1">Leaf</tissue>
    </source>
</reference>
<proteinExistence type="predicted"/>
<dbReference type="PANTHER" id="PTHR13554:SF10">
    <property type="entry name" value="26S PROTEASOME NON-ATPASE REGULATORY SUBUNIT 5"/>
    <property type="match status" value="1"/>
</dbReference>
<dbReference type="PANTHER" id="PTHR13554">
    <property type="entry name" value="26S PROTEASOME NON-ATPASE REGULATORY SUBUNIT 5-RELATED"/>
    <property type="match status" value="1"/>
</dbReference>
<protein>
    <submittedName>
        <fullName evidence="1">Uncharacterized protein</fullName>
    </submittedName>
</protein>